<dbReference type="GeneID" id="54453678"/>
<reference evidence="3" key="2">
    <citation type="submission" date="2020-04" db="EMBL/GenBank/DDBJ databases">
        <authorList>
            <consortium name="NCBI Genome Project"/>
        </authorList>
    </citation>
    <scope>NUCLEOTIDE SEQUENCE</scope>
    <source>
        <strain evidence="3">CBS 304.34</strain>
    </source>
</reference>
<organism evidence="1">
    <name type="scientific">Mytilinidion resinicola</name>
    <dbReference type="NCBI Taxonomy" id="574789"/>
    <lineage>
        <taxon>Eukaryota</taxon>
        <taxon>Fungi</taxon>
        <taxon>Dikarya</taxon>
        <taxon>Ascomycota</taxon>
        <taxon>Pezizomycotina</taxon>
        <taxon>Dothideomycetes</taxon>
        <taxon>Pleosporomycetidae</taxon>
        <taxon>Mytilinidiales</taxon>
        <taxon>Mytilinidiaceae</taxon>
        <taxon>Mytilinidion</taxon>
    </lineage>
</organism>
<protein>
    <submittedName>
        <fullName evidence="1 3">Uncharacterized protein</fullName>
    </submittedName>
</protein>
<accession>A0A6A6Y7C6</accession>
<proteinExistence type="predicted"/>
<dbReference type="AlphaFoldDB" id="A0A6A6Y7C6"/>
<sequence length="95" mass="10467">MCIASLVLSIVRELVGHPIRRQRSHGPSAWRESHRTGLLGYSLPALLLTSHANLRVPLRLAFIAIYVVRSLYLCGAAAEMPSSTKTAEPVVFCRI</sequence>
<dbReference type="RefSeq" id="XP_033571705.1">
    <property type="nucleotide sequence ID" value="XM_033712785.1"/>
</dbReference>
<dbReference type="EMBL" id="MU003712">
    <property type="protein sequence ID" value="KAF2804741.1"/>
    <property type="molecule type" value="Genomic_DNA"/>
</dbReference>
<reference evidence="3" key="3">
    <citation type="submission" date="2025-04" db="UniProtKB">
        <authorList>
            <consortium name="RefSeq"/>
        </authorList>
    </citation>
    <scope>IDENTIFICATION</scope>
    <source>
        <strain evidence="3">CBS 304.34</strain>
    </source>
</reference>
<keyword evidence="2" id="KW-1185">Reference proteome</keyword>
<name>A0A6A6Y7C6_9PEZI</name>
<reference evidence="1 3" key="1">
    <citation type="journal article" date="2020" name="Stud. Mycol.">
        <title>101 Dothideomycetes genomes: a test case for predicting lifestyles and emergence of pathogens.</title>
        <authorList>
            <person name="Haridas S."/>
            <person name="Albert R."/>
            <person name="Binder M."/>
            <person name="Bloem J."/>
            <person name="Labutti K."/>
            <person name="Salamov A."/>
            <person name="Andreopoulos B."/>
            <person name="Baker S."/>
            <person name="Barry K."/>
            <person name="Bills G."/>
            <person name="Bluhm B."/>
            <person name="Cannon C."/>
            <person name="Castanera R."/>
            <person name="Culley D."/>
            <person name="Daum C."/>
            <person name="Ezra D."/>
            <person name="Gonzalez J."/>
            <person name="Henrissat B."/>
            <person name="Kuo A."/>
            <person name="Liang C."/>
            <person name="Lipzen A."/>
            <person name="Lutzoni F."/>
            <person name="Magnuson J."/>
            <person name="Mondo S."/>
            <person name="Nolan M."/>
            <person name="Ohm R."/>
            <person name="Pangilinan J."/>
            <person name="Park H.-J."/>
            <person name="Ramirez L."/>
            <person name="Alfaro M."/>
            <person name="Sun H."/>
            <person name="Tritt A."/>
            <person name="Yoshinaga Y."/>
            <person name="Zwiers L.-H."/>
            <person name="Turgeon B."/>
            <person name="Goodwin S."/>
            <person name="Spatafora J."/>
            <person name="Crous P."/>
            <person name="Grigoriev I."/>
        </authorList>
    </citation>
    <scope>NUCLEOTIDE SEQUENCE</scope>
    <source>
        <strain evidence="1 3">CBS 304.34</strain>
    </source>
</reference>
<evidence type="ECO:0000313" key="1">
    <source>
        <dbReference type="EMBL" id="KAF2804741.1"/>
    </source>
</evidence>
<evidence type="ECO:0000313" key="2">
    <source>
        <dbReference type="Proteomes" id="UP000504636"/>
    </source>
</evidence>
<dbReference type="Proteomes" id="UP000504636">
    <property type="component" value="Unplaced"/>
</dbReference>
<gene>
    <name evidence="1 3" type="ORF">BDZ99DRAFT_151717</name>
</gene>
<evidence type="ECO:0000313" key="3">
    <source>
        <dbReference type="RefSeq" id="XP_033571705.1"/>
    </source>
</evidence>